<comment type="caution">
    <text evidence="1">The sequence shown here is derived from an EMBL/GenBank/DDBJ whole genome shotgun (WGS) entry which is preliminary data.</text>
</comment>
<dbReference type="AlphaFoldDB" id="A0A5C5RFA3"/>
<dbReference type="Proteomes" id="UP000317291">
    <property type="component" value="Unassembled WGS sequence"/>
</dbReference>
<dbReference type="OrthoDB" id="3218228at2"/>
<reference evidence="1 2" key="1">
    <citation type="submission" date="2019-06" db="EMBL/GenBank/DDBJ databases">
        <title>Tsukamurella conjunctivitidis sp. nov., Tsukamurella assacharolytica sp. nov. and Tsukamurella sputae sp. nov. isolated from patients with conjunctivitis, bacteraemia (lymphoma) and respiratory infection (sputum) in Hong Kong.</title>
        <authorList>
            <person name="Teng J.L.L."/>
            <person name="Lee H.H."/>
            <person name="Fong J.Y.H."/>
            <person name="Fok K.M.N."/>
            <person name="Lau S.K.P."/>
            <person name="Woo P.C.Y."/>
        </authorList>
    </citation>
    <scope>NUCLEOTIDE SEQUENCE [LARGE SCALE GENOMIC DNA]</scope>
    <source>
        <strain evidence="1 2">HKU71</strain>
    </source>
</reference>
<sequence length="890" mass="95640">MTNADSTTHAGQELGLADVVALLGHRQWTSIMQKQVGAPGVINHHVTPGIVPALAAGLVGSDVWYGVNEIAEPPHDNRRATEKTVGRWCAVWADLDFGDGKSGDNDTINAIIDDLTDAYGTEPVFMTLSGHGVQPVWILDHQDPATVLDTDEKRATAVAMLKRHGRLVQASAAAHGVKADSVFDLPRVLRAPGTTNHKDPADPVPTSAIRGTGVPLTVAELDAALTRAGVAPMDSDRPTTGEVVSAPSTWSYRQSGQQACKYADDMVRGWAGDQPHARHPWLVAQAVRIAAARRHGCFTGADAAGAERELGARFAALCARGGDTRPVARFEVEQAIRYGESEVAAMSDARVAEELGGHEHRDYAAEDAYLERSAHELDRLRALAAPSTARQKPDNQQVTAPFDEGCDIGDRPFHADVTPEDSGDTAGSVLMTATEPEYAALVAQIEGDFWEARPSLATVYAAALAGTASPWATLAVVIMRVLAAVPHDVYLPGIHNPDADGPSHSPTGSLNLYAGIVAPSSGGKGLAAGVAARLYQHPSIYTAGAGSGEGVGQLFGGMVTDKETKQTEFVWARRSVLLDVPEVDMLTAISGRQSSTIDSVLRQAFSGETIAFSYSTMEKRLRLTAHGYRLTGVVSVQPKRAAGLFAGADGGTPQRFIWAPSVDHRIGDPVRYDGRILSRIGERDERGEPFRPEWWPDGGHTIDVCPEALREIWNERLRRARNVDFIEDPDNPDTLDGHTMYAREKVAAALGILDGRDHVTVDDWDLAGVVVAMSFLTRNRLVEAMEIGRLQAAEKRGQERGAEQVGAKVTAQEIDGARIAETEQRVMRIVGQHDGAVPRRDVLSGVSKAQRPYVQTALDSLTENGLLEREEIEPTRKGGRPGVLYKAVRA</sequence>
<accession>A0A5C5RFA3</accession>
<evidence type="ECO:0000313" key="2">
    <source>
        <dbReference type="Proteomes" id="UP000317291"/>
    </source>
</evidence>
<keyword evidence="2" id="KW-1185">Reference proteome</keyword>
<organism evidence="1 2">
    <name type="scientific">Tsukamurella asaccharolytica</name>
    <dbReference type="NCBI Taxonomy" id="2592067"/>
    <lineage>
        <taxon>Bacteria</taxon>
        <taxon>Bacillati</taxon>
        <taxon>Actinomycetota</taxon>
        <taxon>Actinomycetes</taxon>
        <taxon>Mycobacteriales</taxon>
        <taxon>Tsukamurellaceae</taxon>
        <taxon>Tsukamurella</taxon>
    </lineage>
</organism>
<protein>
    <recommendedName>
        <fullName evidence="3">DUF3987 domain-containing protein</fullName>
    </recommendedName>
</protein>
<proteinExistence type="predicted"/>
<dbReference type="EMBL" id="VIGW01000002">
    <property type="protein sequence ID" value="TWS20791.1"/>
    <property type="molecule type" value="Genomic_DNA"/>
</dbReference>
<name>A0A5C5RFA3_9ACTN</name>
<dbReference type="RefSeq" id="WP_146560010.1">
    <property type="nucleotide sequence ID" value="NZ_VIGW01000002.1"/>
</dbReference>
<gene>
    <name evidence="1" type="ORF">FK529_05565</name>
</gene>
<evidence type="ECO:0000313" key="1">
    <source>
        <dbReference type="EMBL" id="TWS20791.1"/>
    </source>
</evidence>
<evidence type="ECO:0008006" key="3">
    <source>
        <dbReference type="Google" id="ProtNLM"/>
    </source>
</evidence>